<dbReference type="PANTHER" id="PTHR21366:SF22">
    <property type="entry name" value="VOC DOMAIN-CONTAINING PROTEIN"/>
    <property type="match status" value="1"/>
</dbReference>
<protein>
    <submittedName>
        <fullName evidence="2">Glyoxalase</fullName>
    </submittedName>
</protein>
<dbReference type="CDD" id="cd07245">
    <property type="entry name" value="VOC_like"/>
    <property type="match status" value="1"/>
</dbReference>
<evidence type="ECO:0000313" key="2">
    <source>
        <dbReference type="EMBL" id="KVW94952.1"/>
    </source>
</evidence>
<dbReference type="PATRIC" id="fig|36861.3.peg.1853"/>
<dbReference type="InterPro" id="IPR037523">
    <property type="entry name" value="VOC_core"/>
</dbReference>
<proteinExistence type="predicted"/>
<dbReference type="OrthoDB" id="8562712at2"/>
<feature type="domain" description="VOC" evidence="1">
    <location>
        <begin position="11"/>
        <end position="129"/>
    </location>
</feature>
<dbReference type="InterPro" id="IPR029068">
    <property type="entry name" value="Glyas_Bleomycin-R_OHBP_Dase"/>
</dbReference>
<dbReference type="InterPro" id="IPR004360">
    <property type="entry name" value="Glyas_Fos-R_dOase_dom"/>
</dbReference>
<evidence type="ECO:0000259" key="1">
    <source>
        <dbReference type="PROSITE" id="PS51819"/>
    </source>
</evidence>
<name>A0A125BCA9_THIDE</name>
<sequence length="130" mass="14168">MSELSPIPVAALLHAGLLVSDLARAKVFYESVLGLDPYPNRPDLPYPGEWYDLGSGQQLHLMQLANPDADSVRPEHGGRDRHIALAVRNMGALKSRLDAAGVKYTASKSGRAALFCRDPDANTLEFVEVR</sequence>
<dbReference type="InterPro" id="IPR050383">
    <property type="entry name" value="GlyoxalaseI/FosfomycinResist"/>
</dbReference>
<evidence type="ECO:0000313" key="3">
    <source>
        <dbReference type="Proteomes" id="UP000064243"/>
    </source>
</evidence>
<dbReference type="Gene3D" id="3.10.180.10">
    <property type="entry name" value="2,3-Dihydroxybiphenyl 1,2-Dioxygenase, domain 1"/>
    <property type="match status" value="1"/>
</dbReference>
<gene>
    <name evidence="2" type="ORF">ABW22_10920</name>
</gene>
<comment type="caution">
    <text evidence="2">The sequence shown here is derived from an EMBL/GenBank/DDBJ whole genome shotgun (WGS) entry which is preliminary data.</text>
</comment>
<dbReference type="Proteomes" id="UP000064243">
    <property type="component" value="Unassembled WGS sequence"/>
</dbReference>
<dbReference type="Pfam" id="PF00903">
    <property type="entry name" value="Glyoxalase"/>
    <property type="match status" value="1"/>
</dbReference>
<accession>A0A125BCA9</accession>
<keyword evidence="3" id="KW-1185">Reference proteome</keyword>
<dbReference type="STRING" id="1123392.GCA_000376425_01079"/>
<dbReference type="SUPFAM" id="SSF54593">
    <property type="entry name" value="Glyoxalase/Bleomycin resistance protein/Dihydroxybiphenyl dioxygenase"/>
    <property type="match status" value="1"/>
</dbReference>
<reference evidence="2 3" key="1">
    <citation type="journal article" date="2015" name="Appl. Environ. Microbiol.">
        <title>Aerobic and Anaerobic Thiosulfate Oxidation by a Cold-Adapted, Subglacial Chemoautotroph.</title>
        <authorList>
            <person name="Harrold Z.R."/>
            <person name="Skidmore M.L."/>
            <person name="Hamilton T.L."/>
            <person name="Desch L."/>
            <person name="Amada K."/>
            <person name="van Gelder W."/>
            <person name="Glover K."/>
            <person name="Roden E.E."/>
            <person name="Boyd E.S."/>
        </authorList>
    </citation>
    <scope>NUCLEOTIDE SEQUENCE [LARGE SCALE GENOMIC DNA]</scope>
    <source>
        <strain evidence="2 3">RG</strain>
    </source>
</reference>
<dbReference type="PANTHER" id="PTHR21366">
    <property type="entry name" value="GLYOXALASE FAMILY PROTEIN"/>
    <property type="match status" value="1"/>
</dbReference>
<organism evidence="2 3">
    <name type="scientific">Thiobacillus denitrificans</name>
    <dbReference type="NCBI Taxonomy" id="36861"/>
    <lineage>
        <taxon>Bacteria</taxon>
        <taxon>Pseudomonadati</taxon>
        <taxon>Pseudomonadota</taxon>
        <taxon>Betaproteobacteria</taxon>
        <taxon>Nitrosomonadales</taxon>
        <taxon>Thiobacillaceae</taxon>
        <taxon>Thiobacillus</taxon>
    </lineage>
</organism>
<dbReference type="RefSeq" id="WP_059756273.1">
    <property type="nucleotide sequence ID" value="NZ_LDUG01000029.1"/>
</dbReference>
<dbReference type="AlphaFoldDB" id="A0A125BCA9"/>
<dbReference type="EMBL" id="LDUG01000029">
    <property type="protein sequence ID" value="KVW94952.1"/>
    <property type="molecule type" value="Genomic_DNA"/>
</dbReference>
<dbReference type="PROSITE" id="PS51819">
    <property type="entry name" value="VOC"/>
    <property type="match status" value="1"/>
</dbReference>